<keyword evidence="3" id="KW-1185">Reference proteome</keyword>
<feature type="transmembrane region" description="Helical" evidence="1">
    <location>
        <begin position="33"/>
        <end position="55"/>
    </location>
</feature>
<sequence>MAKSQQQPRTDNHWEQVARTPVFQELIRKKKRFILPASVFFLLYYFALPVVTGYSDILNTKVSGGMNWVYLFALSQFFMAWILSLIYVWHANKTDQLVQRINDQKEEKQ</sequence>
<keyword evidence="1" id="KW-0472">Membrane</keyword>
<feature type="transmembrane region" description="Helical" evidence="1">
    <location>
        <begin position="67"/>
        <end position="89"/>
    </location>
</feature>
<gene>
    <name evidence="2" type="ORF">GCM10011571_06330</name>
</gene>
<dbReference type="EMBL" id="BMHQ01000002">
    <property type="protein sequence ID" value="GGE07816.1"/>
    <property type="molecule type" value="Genomic_DNA"/>
</dbReference>
<dbReference type="Proteomes" id="UP000625210">
    <property type="component" value="Unassembled WGS sequence"/>
</dbReference>
<organism evidence="2 3">
    <name type="scientific">Marinithermofilum abyssi</name>
    <dbReference type="NCBI Taxonomy" id="1571185"/>
    <lineage>
        <taxon>Bacteria</taxon>
        <taxon>Bacillati</taxon>
        <taxon>Bacillota</taxon>
        <taxon>Bacilli</taxon>
        <taxon>Bacillales</taxon>
        <taxon>Thermoactinomycetaceae</taxon>
        <taxon>Marinithermofilum</taxon>
    </lineage>
</organism>
<name>A0A8J2VGI5_9BACL</name>
<keyword evidence="1" id="KW-1133">Transmembrane helix</keyword>
<reference evidence="2" key="1">
    <citation type="journal article" date="2014" name="Int. J. Syst. Evol. Microbiol.">
        <title>Complete genome sequence of Corynebacterium casei LMG S-19264T (=DSM 44701T), isolated from a smear-ripened cheese.</title>
        <authorList>
            <consortium name="US DOE Joint Genome Institute (JGI-PGF)"/>
            <person name="Walter F."/>
            <person name="Albersmeier A."/>
            <person name="Kalinowski J."/>
            <person name="Ruckert C."/>
        </authorList>
    </citation>
    <scope>NUCLEOTIDE SEQUENCE</scope>
    <source>
        <strain evidence="2">CGMCC 1.15179</strain>
    </source>
</reference>
<dbReference type="PANTHER" id="PTHR38441">
    <property type="entry name" value="INTEGRAL MEMBRANE PROTEIN-RELATED"/>
    <property type="match status" value="1"/>
</dbReference>
<dbReference type="Pfam" id="PF04341">
    <property type="entry name" value="DUF485"/>
    <property type="match status" value="1"/>
</dbReference>
<reference evidence="2" key="2">
    <citation type="submission" date="2020-09" db="EMBL/GenBank/DDBJ databases">
        <authorList>
            <person name="Sun Q."/>
            <person name="Zhou Y."/>
        </authorList>
    </citation>
    <scope>NUCLEOTIDE SEQUENCE</scope>
    <source>
        <strain evidence="2">CGMCC 1.15179</strain>
    </source>
</reference>
<dbReference type="InterPro" id="IPR007436">
    <property type="entry name" value="DUF485"/>
</dbReference>
<evidence type="ECO:0008006" key="4">
    <source>
        <dbReference type="Google" id="ProtNLM"/>
    </source>
</evidence>
<evidence type="ECO:0000313" key="3">
    <source>
        <dbReference type="Proteomes" id="UP000625210"/>
    </source>
</evidence>
<evidence type="ECO:0000313" key="2">
    <source>
        <dbReference type="EMBL" id="GGE07816.1"/>
    </source>
</evidence>
<accession>A0A8J2VGI5</accession>
<protein>
    <recommendedName>
        <fullName evidence="4">DUF485 domain-containing protein</fullName>
    </recommendedName>
</protein>
<dbReference type="PANTHER" id="PTHR38441:SF1">
    <property type="entry name" value="MEMBRANE PROTEIN"/>
    <property type="match status" value="1"/>
</dbReference>
<dbReference type="AlphaFoldDB" id="A0A8J2VGI5"/>
<proteinExistence type="predicted"/>
<comment type="caution">
    <text evidence="2">The sequence shown here is derived from an EMBL/GenBank/DDBJ whole genome shotgun (WGS) entry which is preliminary data.</text>
</comment>
<dbReference type="RefSeq" id="WP_188646459.1">
    <property type="nucleotide sequence ID" value="NZ_BMHQ01000002.1"/>
</dbReference>
<evidence type="ECO:0000256" key="1">
    <source>
        <dbReference type="SAM" id="Phobius"/>
    </source>
</evidence>
<keyword evidence="1" id="KW-0812">Transmembrane</keyword>